<evidence type="ECO:0008006" key="8">
    <source>
        <dbReference type="Google" id="ProtNLM"/>
    </source>
</evidence>
<proteinExistence type="inferred from homology"/>
<comment type="similarity">
    <text evidence="2">Belongs to the TACO1 family.</text>
</comment>
<dbReference type="KEGG" id="tpf:TPHA_0F00920"/>
<dbReference type="InterPro" id="IPR029072">
    <property type="entry name" value="YebC-like"/>
</dbReference>
<dbReference type="OMA" id="FGPGGCM"/>
<evidence type="ECO:0000259" key="5">
    <source>
        <dbReference type="Pfam" id="PF20772"/>
    </source>
</evidence>
<dbReference type="GO" id="GO:0032543">
    <property type="term" value="P:mitochondrial translation"/>
    <property type="evidence" value="ECO:0007669"/>
    <property type="project" value="EnsemblFungi"/>
</dbReference>
<feature type="region of interest" description="Disordered" evidence="3">
    <location>
        <begin position="213"/>
        <end position="232"/>
    </location>
</feature>
<organism evidence="6 7">
    <name type="scientific">Tetrapisispora phaffii (strain ATCC 24235 / CBS 4417 / NBRC 1672 / NRRL Y-8282 / UCD 70-5)</name>
    <name type="common">Yeast</name>
    <name type="synonym">Fabospora phaffii</name>
    <dbReference type="NCBI Taxonomy" id="1071381"/>
    <lineage>
        <taxon>Eukaryota</taxon>
        <taxon>Fungi</taxon>
        <taxon>Dikarya</taxon>
        <taxon>Ascomycota</taxon>
        <taxon>Saccharomycotina</taxon>
        <taxon>Saccharomycetes</taxon>
        <taxon>Saccharomycetales</taxon>
        <taxon>Saccharomycetaceae</taxon>
        <taxon>Tetrapisispora</taxon>
    </lineage>
</organism>
<dbReference type="Proteomes" id="UP000005666">
    <property type="component" value="Chromosome 6"/>
</dbReference>
<dbReference type="InterPro" id="IPR017856">
    <property type="entry name" value="Integrase-like_N"/>
</dbReference>
<dbReference type="GO" id="GO:0099617">
    <property type="term" value="C:matrix side of mitochondrial inner membrane"/>
    <property type="evidence" value="ECO:0007669"/>
    <property type="project" value="EnsemblFungi"/>
</dbReference>
<dbReference type="Gene3D" id="3.30.70.980">
    <property type="match status" value="2"/>
</dbReference>
<dbReference type="eggNOG" id="KOG2972">
    <property type="taxonomic scope" value="Eukaryota"/>
</dbReference>
<dbReference type="GeneID" id="11535541"/>
<dbReference type="InterPro" id="IPR002876">
    <property type="entry name" value="Transcrip_reg_TACO1-like"/>
</dbReference>
<dbReference type="HOGENOM" id="CLU_062974_1_0_1"/>
<gene>
    <name evidence="6" type="primary">TPHA0F00920</name>
    <name evidence="6" type="ordered locus">TPHA_0F00920</name>
</gene>
<keyword evidence="7" id="KW-1185">Reference proteome</keyword>
<feature type="domain" description="TACO1/YebC-like second and third" evidence="4">
    <location>
        <begin position="126"/>
        <end position="306"/>
    </location>
</feature>
<dbReference type="PANTHER" id="PTHR12532">
    <property type="entry name" value="TRANSLATIONAL ACTIVATOR OF CYTOCHROME C OXIDASE 1"/>
    <property type="match status" value="1"/>
</dbReference>
<accession>G8BUZ6</accession>
<dbReference type="Pfam" id="PF01709">
    <property type="entry name" value="Transcrip_reg"/>
    <property type="match status" value="1"/>
</dbReference>
<name>G8BUZ6_TETPH</name>
<evidence type="ECO:0000256" key="3">
    <source>
        <dbReference type="SAM" id="MobiDB-lite"/>
    </source>
</evidence>
<protein>
    <recommendedName>
        <fullName evidence="8">Transcriptional regulatory protein</fullName>
    </recommendedName>
</protein>
<evidence type="ECO:0000256" key="2">
    <source>
        <dbReference type="ARBA" id="ARBA00008724"/>
    </source>
</evidence>
<dbReference type="FunFam" id="1.10.10.200:FF:000002">
    <property type="entry name" value="Probable transcriptional regulatory protein CLM62_37755"/>
    <property type="match status" value="1"/>
</dbReference>
<dbReference type="InterPro" id="IPR026564">
    <property type="entry name" value="Transcrip_reg_TACO1-like_dom3"/>
</dbReference>
<evidence type="ECO:0000313" key="6">
    <source>
        <dbReference type="EMBL" id="CCE63578.1"/>
    </source>
</evidence>
<dbReference type="InterPro" id="IPR048300">
    <property type="entry name" value="TACO1_YebC-like_2nd/3rd_dom"/>
</dbReference>
<dbReference type="STRING" id="1071381.G8BUZ6"/>
<dbReference type="RefSeq" id="XP_003686012.1">
    <property type="nucleotide sequence ID" value="XM_003685964.1"/>
</dbReference>
<dbReference type="SUPFAM" id="SSF75625">
    <property type="entry name" value="YebC-like"/>
    <property type="match status" value="1"/>
</dbReference>
<feature type="domain" description="TACO1/YebC-like N-terminal" evidence="5">
    <location>
        <begin position="45"/>
        <end position="117"/>
    </location>
</feature>
<reference evidence="6 7" key="1">
    <citation type="journal article" date="2011" name="Proc. Natl. Acad. Sci. U.S.A.">
        <title>Evolutionary erosion of yeast sex chromosomes by mating-type switching accidents.</title>
        <authorList>
            <person name="Gordon J.L."/>
            <person name="Armisen D."/>
            <person name="Proux-Wera E."/>
            <person name="Oheigeartaigh S.S."/>
            <person name="Byrne K.P."/>
            <person name="Wolfe K.H."/>
        </authorList>
    </citation>
    <scope>NUCLEOTIDE SEQUENCE [LARGE SCALE GENOMIC DNA]</scope>
    <source>
        <strain evidence="7">ATCC 24235 / CBS 4417 / NBRC 1672 / NRRL Y-8282 / UCD 70-5</strain>
    </source>
</reference>
<evidence type="ECO:0000259" key="4">
    <source>
        <dbReference type="Pfam" id="PF01709"/>
    </source>
</evidence>
<dbReference type="EMBL" id="HE612861">
    <property type="protein sequence ID" value="CCE63578.1"/>
    <property type="molecule type" value="Genomic_DNA"/>
</dbReference>
<dbReference type="OrthoDB" id="2017544at2759"/>
<dbReference type="PANTHER" id="PTHR12532:SF0">
    <property type="entry name" value="TRANSLATIONAL ACTIVATOR OF CYTOCHROME C OXIDASE 1"/>
    <property type="match status" value="1"/>
</dbReference>
<dbReference type="Pfam" id="PF20772">
    <property type="entry name" value="TACO1_YebC_N"/>
    <property type="match status" value="1"/>
</dbReference>
<dbReference type="HAMAP" id="MF_00693">
    <property type="entry name" value="Transcrip_reg_TACO1"/>
    <property type="match status" value="1"/>
</dbReference>
<dbReference type="InterPro" id="IPR049083">
    <property type="entry name" value="TACO1_YebC_N"/>
</dbReference>
<dbReference type="AlphaFoldDB" id="G8BUZ6"/>
<comment type="subcellular location">
    <subcellularLocation>
        <location evidence="1">Mitochondrion</location>
    </subcellularLocation>
</comment>
<sequence length="308" mass="33991">MLRAVPKQSRCLVQERPQCCSLITTNANSKRSFNCGMNPTLSGHNKWSTIKHDKAKNDAEKNKLFSKFANQIQLAVKLGGGSTDPTLNIRLATAMEAANKNNVSKKVVDNAIKKAAGISLNKGSVMETCLYEGMGPGGVAFVIEALTDNRNRTFGFVRSAFTKVNGSMTPTLYFFDKKGYAIVRAPIKYENDEDKILERVLDIKGVEDLEQIKDEEEASVTDEPGNSSDNSDKLALYSIRTEPSSTNAVAAELKQDGFKIEELAIGYFGKDDLQVTLPDEESKAKFDRFMDTLDSIDEITAIHTNIRD</sequence>
<dbReference type="Gene3D" id="1.10.10.200">
    <property type="match status" value="1"/>
</dbReference>
<evidence type="ECO:0000313" key="7">
    <source>
        <dbReference type="Proteomes" id="UP000005666"/>
    </source>
</evidence>
<evidence type="ECO:0000256" key="1">
    <source>
        <dbReference type="ARBA" id="ARBA00004173"/>
    </source>
</evidence>